<dbReference type="InterPro" id="IPR002168">
    <property type="entry name" value="Lipase_GDXG_HIS_AS"/>
</dbReference>
<comment type="caution">
    <text evidence="4">The sequence shown here is derived from an EMBL/GenBank/DDBJ whole genome shotgun (WGS) entry which is preliminary data.</text>
</comment>
<evidence type="ECO:0000256" key="2">
    <source>
        <dbReference type="ARBA" id="ARBA00022801"/>
    </source>
</evidence>
<evidence type="ECO:0000256" key="1">
    <source>
        <dbReference type="ARBA" id="ARBA00010515"/>
    </source>
</evidence>
<keyword evidence="5" id="KW-1185">Reference proteome</keyword>
<proteinExistence type="inferred from homology"/>
<dbReference type="InterPro" id="IPR013094">
    <property type="entry name" value="AB_hydrolase_3"/>
</dbReference>
<reference evidence="5" key="1">
    <citation type="journal article" date="2019" name="Int. J. Syst. Evol. Microbiol.">
        <title>The Global Catalogue of Microorganisms (GCM) 10K type strain sequencing project: providing services to taxonomists for standard genome sequencing and annotation.</title>
        <authorList>
            <consortium name="The Broad Institute Genomics Platform"/>
            <consortium name="The Broad Institute Genome Sequencing Center for Infectious Disease"/>
            <person name="Wu L."/>
            <person name="Ma J."/>
        </authorList>
    </citation>
    <scope>NUCLEOTIDE SEQUENCE [LARGE SCALE GENOMIC DNA]</scope>
    <source>
        <strain evidence="5">CCUG 52478</strain>
    </source>
</reference>
<sequence>MPLDSDLAPLLQVIEAGTPMSDLSPTAARDAFRKLTIDFRPPGSLAEVGSVEETKVAGGDGPLRARVYRPLGEERPRPTVVLLHGGGWVIGDLDTHAPMAQAICAGTDAVVVAVDYRLAPEARFPAAALDAIAAVADVRDRLEEFGGNGILGVAGDSAGGNLSAVAAQHVPGIAAQLLIYPATDVPGDFASRAENATGYFLDEPTMTWFMTQYLDADTDLADPRLSPLRGDLAGQPPAVVVTAEFDPLRDEGIAYADALVDAGVPAQQHTYPGLIHGFFDMGPWSPACQRAIDETIARFAEVLRRA</sequence>
<dbReference type="InterPro" id="IPR050300">
    <property type="entry name" value="GDXG_lipolytic_enzyme"/>
</dbReference>
<accession>A0ABW3VY58</accession>
<dbReference type="PANTHER" id="PTHR48081">
    <property type="entry name" value="AB HYDROLASE SUPERFAMILY PROTEIN C4A8.06C"/>
    <property type="match status" value="1"/>
</dbReference>
<dbReference type="GO" id="GO:0016787">
    <property type="term" value="F:hydrolase activity"/>
    <property type="evidence" value="ECO:0007669"/>
    <property type="project" value="UniProtKB-KW"/>
</dbReference>
<evidence type="ECO:0000313" key="5">
    <source>
        <dbReference type="Proteomes" id="UP001597229"/>
    </source>
</evidence>
<dbReference type="Pfam" id="PF07859">
    <property type="entry name" value="Abhydrolase_3"/>
    <property type="match status" value="1"/>
</dbReference>
<evidence type="ECO:0000259" key="3">
    <source>
        <dbReference type="Pfam" id="PF07859"/>
    </source>
</evidence>
<evidence type="ECO:0000313" key="4">
    <source>
        <dbReference type="EMBL" id="MFD1247734.1"/>
    </source>
</evidence>
<organism evidence="4 5">
    <name type="scientific">Nocardioides ginsengisoli</name>
    <dbReference type="NCBI Taxonomy" id="363868"/>
    <lineage>
        <taxon>Bacteria</taxon>
        <taxon>Bacillati</taxon>
        <taxon>Actinomycetota</taxon>
        <taxon>Actinomycetes</taxon>
        <taxon>Propionibacteriales</taxon>
        <taxon>Nocardioidaceae</taxon>
        <taxon>Nocardioides</taxon>
    </lineage>
</organism>
<dbReference type="PANTHER" id="PTHR48081:SF8">
    <property type="entry name" value="ALPHA_BETA HYDROLASE FOLD-3 DOMAIN-CONTAINING PROTEIN-RELATED"/>
    <property type="match status" value="1"/>
</dbReference>
<protein>
    <submittedName>
        <fullName evidence="4">Alpha/beta hydrolase</fullName>
    </submittedName>
</protein>
<dbReference type="EMBL" id="JBHTLX010000009">
    <property type="protein sequence ID" value="MFD1247734.1"/>
    <property type="molecule type" value="Genomic_DNA"/>
</dbReference>
<name>A0ABW3VY58_9ACTN</name>
<feature type="domain" description="Alpha/beta hydrolase fold-3" evidence="3">
    <location>
        <begin position="80"/>
        <end position="279"/>
    </location>
</feature>
<dbReference type="PROSITE" id="PS01173">
    <property type="entry name" value="LIPASE_GDXG_HIS"/>
    <property type="match status" value="1"/>
</dbReference>
<gene>
    <name evidence="4" type="ORF">ACFQ3F_08035</name>
</gene>
<dbReference type="SUPFAM" id="SSF53474">
    <property type="entry name" value="alpha/beta-Hydrolases"/>
    <property type="match status" value="1"/>
</dbReference>
<dbReference type="InterPro" id="IPR029058">
    <property type="entry name" value="AB_hydrolase_fold"/>
</dbReference>
<dbReference type="Proteomes" id="UP001597229">
    <property type="component" value="Unassembled WGS sequence"/>
</dbReference>
<comment type="similarity">
    <text evidence="1">Belongs to the 'GDXG' lipolytic enzyme family.</text>
</comment>
<dbReference type="RefSeq" id="WP_379228393.1">
    <property type="nucleotide sequence ID" value="NZ_JBHTLX010000009.1"/>
</dbReference>
<dbReference type="Gene3D" id="3.40.50.1820">
    <property type="entry name" value="alpha/beta hydrolase"/>
    <property type="match status" value="1"/>
</dbReference>
<keyword evidence="2 4" id="KW-0378">Hydrolase</keyword>